<reference evidence="2 3" key="1">
    <citation type="submission" date="2019-03" db="EMBL/GenBank/DDBJ databases">
        <title>Genomic Encyclopedia of Type Strains, Phase III (KMG-III): the genomes of soil and plant-associated and newly described type strains.</title>
        <authorList>
            <person name="Whitman W."/>
        </authorList>
    </citation>
    <scope>NUCLEOTIDE SEQUENCE [LARGE SCALE GENOMIC DNA]</scope>
    <source>
        <strain evidence="2 3">VKM Ac-2573</strain>
    </source>
</reference>
<dbReference type="RefSeq" id="WP_134104445.1">
    <property type="nucleotide sequence ID" value="NZ_SODP01000002.1"/>
</dbReference>
<feature type="region of interest" description="Disordered" evidence="1">
    <location>
        <begin position="84"/>
        <end position="121"/>
    </location>
</feature>
<keyword evidence="3" id="KW-1185">Reference proteome</keyword>
<sequence length="121" mass="12969">MGQLPSSDPHQDSAAAPIAAVRLGPGQFLLAVDDLRHGTAFSIDDRTFTVVSEPCALTKLNYLVTVRETAGPDRGRQLRVQVRLGRQSRGSVRSRPGAAPGTTRAGTPAERSRTHARRSLV</sequence>
<organism evidence="2 3">
    <name type="scientific">Kribbella pratensis</name>
    <dbReference type="NCBI Taxonomy" id="2512112"/>
    <lineage>
        <taxon>Bacteria</taxon>
        <taxon>Bacillati</taxon>
        <taxon>Actinomycetota</taxon>
        <taxon>Actinomycetes</taxon>
        <taxon>Propionibacteriales</taxon>
        <taxon>Kribbellaceae</taxon>
        <taxon>Kribbella</taxon>
    </lineage>
</organism>
<accession>A0A4R8C0X5</accession>
<gene>
    <name evidence="2" type="ORF">EV653_3386</name>
</gene>
<protein>
    <submittedName>
        <fullName evidence="2">Uncharacterized protein</fullName>
    </submittedName>
</protein>
<name>A0A4R8C0X5_9ACTN</name>
<evidence type="ECO:0000313" key="2">
    <source>
        <dbReference type="EMBL" id="TDW69362.1"/>
    </source>
</evidence>
<feature type="compositionally biased region" description="Low complexity" evidence="1">
    <location>
        <begin position="84"/>
        <end position="109"/>
    </location>
</feature>
<evidence type="ECO:0000313" key="3">
    <source>
        <dbReference type="Proteomes" id="UP000295146"/>
    </source>
</evidence>
<dbReference type="AlphaFoldDB" id="A0A4R8C0X5"/>
<comment type="caution">
    <text evidence="2">The sequence shown here is derived from an EMBL/GenBank/DDBJ whole genome shotgun (WGS) entry which is preliminary data.</text>
</comment>
<dbReference type="Proteomes" id="UP000295146">
    <property type="component" value="Unassembled WGS sequence"/>
</dbReference>
<evidence type="ECO:0000256" key="1">
    <source>
        <dbReference type="SAM" id="MobiDB-lite"/>
    </source>
</evidence>
<dbReference type="OrthoDB" id="9887241at2"/>
<proteinExistence type="predicted"/>
<dbReference type="EMBL" id="SODP01000002">
    <property type="protein sequence ID" value="TDW69362.1"/>
    <property type="molecule type" value="Genomic_DNA"/>
</dbReference>